<dbReference type="GO" id="GO:0005737">
    <property type="term" value="C:cytoplasm"/>
    <property type="evidence" value="ECO:0007669"/>
    <property type="project" value="TreeGrafter"/>
</dbReference>
<dbReference type="OrthoDB" id="6075101at2759"/>
<comment type="similarity">
    <text evidence="2">Belongs to the nucleoplasmin family.</text>
</comment>
<sequence length="236" mass="26924">MNTNVLLHFLISRKIESTSKSISLSNGSDNIKIKESYNSMQFWGCELNSDKTRETWTDVNEKSNEYLKINQRALSIKSCVLGPGAIPDQRNVIGIETYNFDKGLIKQPILSLTLGKNDMISLDLGFAPSHPVDFILMAGDGPVFLGGEEYIDLDFTNEDLQDEHKIKKRIEEKKRRKEENEENGESVDMEEEDDEMEEGSDEDGQPKKKLKKKDVNAKKIVHKKSTIRVSSRKQKK</sequence>
<dbReference type="Pfam" id="PF03066">
    <property type="entry name" value="Nucleoplasmin"/>
    <property type="match status" value="1"/>
</dbReference>
<dbReference type="GO" id="GO:0005730">
    <property type="term" value="C:nucleolus"/>
    <property type="evidence" value="ECO:0007669"/>
    <property type="project" value="TreeGrafter"/>
</dbReference>
<dbReference type="GO" id="GO:0005654">
    <property type="term" value="C:nucleoplasm"/>
    <property type="evidence" value="ECO:0007669"/>
    <property type="project" value="TreeGrafter"/>
</dbReference>
<dbReference type="Gene3D" id="2.60.120.340">
    <property type="entry name" value="Nucleoplasmin core domain"/>
    <property type="match status" value="1"/>
</dbReference>
<dbReference type="GO" id="GO:0003682">
    <property type="term" value="F:chromatin binding"/>
    <property type="evidence" value="ECO:0007669"/>
    <property type="project" value="TreeGrafter"/>
</dbReference>
<reference evidence="6 7" key="1">
    <citation type="submission" date="2016-04" db="EMBL/GenBank/DDBJ databases">
        <title>The genome of Intoshia linei affirms orthonectids as highly simplified spiralians.</title>
        <authorList>
            <person name="Mikhailov K.V."/>
            <person name="Slusarev G.S."/>
            <person name="Nikitin M.A."/>
            <person name="Logacheva M.D."/>
            <person name="Penin A."/>
            <person name="Aleoshin V."/>
            <person name="Panchin Y.V."/>
        </authorList>
    </citation>
    <scope>NUCLEOTIDE SEQUENCE [LARGE SCALE GENOMIC DNA]</scope>
    <source>
        <strain evidence="6">Intl2013</strain>
        <tissue evidence="6">Whole animal</tissue>
    </source>
</reference>
<evidence type="ECO:0000256" key="2">
    <source>
        <dbReference type="ARBA" id="ARBA00010744"/>
    </source>
</evidence>
<dbReference type="Proteomes" id="UP000078046">
    <property type="component" value="Unassembled WGS sequence"/>
</dbReference>
<dbReference type="InterPro" id="IPR004301">
    <property type="entry name" value="Nucleoplasmin"/>
</dbReference>
<accession>A0A177AXP5</accession>
<feature type="domain" description="Nucleoplasmin core" evidence="5">
    <location>
        <begin position="42"/>
        <end position="150"/>
    </location>
</feature>
<dbReference type="InterPro" id="IPR024057">
    <property type="entry name" value="Nucleoplasmin_core_dom"/>
</dbReference>
<feature type="compositionally biased region" description="Basic residues" evidence="4">
    <location>
        <begin position="219"/>
        <end position="236"/>
    </location>
</feature>
<comment type="caution">
    <text evidence="6">The sequence shown here is derived from an EMBL/GenBank/DDBJ whole genome shotgun (WGS) entry which is preliminary data.</text>
</comment>
<dbReference type="PANTHER" id="PTHR22747:SF18">
    <property type="entry name" value="GEO09167P1-RELATED"/>
    <property type="match status" value="1"/>
</dbReference>
<protein>
    <recommendedName>
        <fullName evidence="5">Nucleoplasmin core domain-containing protein</fullName>
    </recommendedName>
</protein>
<evidence type="ECO:0000313" key="7">
    <source>
        <dbReference type="Proteomes" id="UP000078046"/>
    </source>
</evidence>
<dbReference type="GO" id="GO:0042393">
    <property type="term" value="F:histone binding"/>
    <property type="evidence" value="ECO:0007669"/>
    <property type="project" value="TreeGrafter"/>
</dbReference>
<dbReference type="GO" id="GO:0003723">
    <property type="term" value="F:RNA binding"/>
    <property type="evidence" value="ECO:0007669"/>
    <property type="project" value="TreeGrafter"/>
</dbReference>
<gene>
    <name evidence="6" type="ORF">A3Q56_05513</name>
</gene>
<keyword evidence="3" id="KW-0539">Nucleus</keyword>
<evidence type="ECO:0000256" key="3">
    <source>
        <dbReference type="ARBA" id="ARBA00023242"/>
    </source>
</evidence>
<evidence type="ECO:0000313" key="6">
    <source>
        <dbReference type="EMBL" id="OAF66788.1"/>
    </source>
</evidence>
<name>A0A177AXP5_9BILA</name>
<evidence type="ECO:0000256" key="4">
    <source>
        <dbReference type="SAM" id="MobiDB-lite"/>
    </source>
</evidence>
<dbReference type="AlphaFoldDB" id="A0A177AXP5"/>
<feature type="compositionally biased region" description="Acidic residues" evidence="4">
    <location>
        <begin position="180"/>
        <end position="203"/>
    </location>
</feature>
<dbReference type="GO" id="GO:0006338">
    <property type="term" value="P:chromatin remodeling"/>
    <property type="evidence" value="ECO:0007669"/>
    <property type="project" value="TreeGrafter"/>
</dbReference>
<feature type="region of interest" description="Disordered" evidence="4">
    <location>
        <begin position="171"/>
        <end position="236"/>
    </location>
</feature>
<comment type="subcellular location">
    <subcellularLocation>
        <location evidence="1">Nucleus</location>
    </subcellularLocation>
</comment>
<dbReference type="SUPFAM" id="SSF69203">
    <property type="entry name" value="Nucleoplasmin-like core domain"/>
    <property type="match status" value="1"/>
</dbReference>
<proteinExistence type="inferred from homology"/>
<keyword evidence="7" id="KW-1185">Reference proteome</keyword>
<dbReference type="PANTHER" id="PTHR22747">
    <property type="entry name" value="NUCLEOPLASMIN"/>
    <property type="match status" value="1"/>
</dbReference>
<evidence type="ECO:0000256" key="1">
    <source>
        <dbReference type="ARBA" id="ARBA00004123"/>
    </source>
</evidence>
<evidence type="ECO:0000259" key="5">
    <source>
        <dbReference type="Pfam" id="PF03066"/>
    </source>
</evidence>
<dbReference type="EMBL" id="LWCA01000829">
    <property type="protein sequence ID" value="OAF66788.1"/>
    <property type="molecule type" value="Genomic_DNA"/>
</dbReference>
<dbReference type="InterPro" id="IPR036824">
    <property type="entry name" value="Nucleoplasmin_core_dom_sf"/>
</dbReference>
<organism evidence="6 7">
    <name type="scientific">Intoshia linei</name>
    <dbReference type="NCBI Taxonomy" id="1819745"/>
    <lineage>
        <taxon>Eukaryota</taxon>
        <taxon>Metazoa</taxon>
        <taxon>Spiralia</taxon>
        <taxon>Lophotrochozoa</taxon>
        <taxon>Mesozoa</taxon>
        <taxon>Orthonectida</taxon>
        <taxon>Rhopaluridae</taxon>
        <taxon>Intoshia</taxon>
    </lineage>
</organism>